<dbReference type="AlphaFoldDB" id="A0A8G0LM94"/>
<proteinExistence type="inferred from homology"/>
<protein>
    <recommendedName>
        <fullName evidence="4">Methyltransferase</fullName>
    </recommendedName>
</protein>
<accession>A0A8G0LM94</accession>
<evidence type="ECO:0000313" key="2">
    <source>
        <dbReference type="EMBL" id="QYT03378.1"/>
    </source>
</evidence>
<name>A0A8G0LM94_9HYPO</name>
<dbReference type="InterPro" id="IPR029063">
    <property type="entry name" value="SAM-dependent_MTases_sf"/>
</dbReference>
<dbReference type="Proteomes" id="UP000826661">
    <property type="component" value="Chromosome V"/>
</dbReference>
<dbReference type="Gene3D" id="3.40.50.150">
    <property type="entry name" value="Vaccinia Virus protein VP39"/>
    <property type="match status" value="1"/>
</dbReference>
<evidence type="ECO:0000313" key="3">
    <source>
        <dbReference type="Proteomes" id="UP000826661"/>
    </source>
</evidence>
<dbReference type="Pfam" id="PF13489">
    <property type="entry name" value="Methyltransf_23"/>
    <property type="match status" value="1"/>
</dbReference>
<keyword evidence="3" id="KW-1185">Reference proteome</keyword>
<evidence type="ECO:0000256" key="1">
    <source>
        <dbReference type="ARBA" id="ARBA00038158"/>
    </source>
</evidence>
<comment type="similarity">
    <text evidence="1">Belongs to the methyltransferase superfamily. LaeA methyltransferase family.</text>
</comment>
<gene>
    <name evidence="2" type="ORF">H0G86_010341</name>
</gene>
<dbReference type="PANTHER" id="PTHR43591">
    <property type="entry name" value="METHYLTRANSFERASE"/>
    <property type="match status" value="1"/>
</dbReference>
<dbReference type="EMBL" id="CP075868">
    <property type="protein sequence ID" value="QYT03378.1"/>
    <property type="molecule type" value="Genomic_DNA"/>
</dbReference>
<reference evidence="2 3" key="1">
    <citation type="journal article" date="2021" name="BMC Genomics">
        <title>Telomere-to-telomere genome assembly of asparaginase-producing Trichoderma simmonsii.</title>
        <authorList>
            <person name="Chung D."/>
            <person name="Kwon Y.M."/>
            <person name="Yang Y."/>
        </authorList>
    </citation>
    <scope>NUCLEOTIDE SEQUENCE [LARGE SCALE GENOMIC DNA]</scope>
    <source>
        <strain evidence="2 3">GH-Sj1</strain>
    </source>
</reference>
<dbReference type="SUPFAM" id="SSF53335">
    <property type="entry name" value="S-adenosyl-L-methionine-dependent methyltransferases"/>
    <property type="match status" value="1"/>
</dbReference>
<organism evidence="2 3">
    <name type="scientific">Trichoderma simmonsii</name>
    <dbReference type="NCBI Taxonomy" id="1491479"/>
    <lineage>
        <taxon>Eukaryota</taxon>
        <taxon>Fungi</taxon>
        <taxon>Dikarya</taxon>
        <taxon>Ascomycota</taxon>
        <taxon>Pezizomycotina</taxon>
        <taxon>Sordariomycetes</taxon>
        <taxon>Hypocreomycetidae</taxon>
        <taxon>Hypocreales</taxon>
        <taxon>Hypocreaceae</taxon>
        <taxon>Trichoderma</taxon>
    </lineage>
</organism>
<sequence>MTESTIEDTYRGPRHQGEYDRLRIQHELAKTAMQGKLLYSPVDLAQPNLRVLDSATGEGTWLIDLAQSVPASASLFGADIAPQHFMSQDQRPPNVHLSGHSIFDPWPAEYQGSFDVVHQRFVLTVGSDETAQEAVKLLFACVKPGGFIELHEGDMLSIQEGPDHVAFMKFRDIMVNAWNSIGHQPSPGSFLVQWLKAAGAINIQQDRQAIKVGAAADDKELGEKALAVLLHLLDGMKKMLSDKPGQPTSSEFDDLRSELEHELRTVGNVYYYHLAWAQKATIC</sequence>
<evidence type="ECO:0008006" key="4">
    <source>
        <dbReference type="Google" id="ProtNLM"/>
    </source>
</evidence>